<reference evidence="2 3" key="1">
    <citation type="journal article" date="2016" name="Nat. Commun.">
        <title>Thousands of microbial genomes shed light on interconnected biogeochemical processes in an aquifer system.</title>
        <authorList>
            <person name="Anantharaman K."/>
            <person name="Brown C.T."/>
            <person name="Hug L.A."/>
            <person name="Sharon I."/>
            <person name="Castelle C.J."/>
            <person name="Probst A.J."/>
            <person name="Thomas B.C."/>
            <person name="Singh A."/>
            <person name="Wilkins M.J."/>
            <person name="Karaoz U."/>
            <person name="Brodie E.L."/>
            <person name="Williams K.H."/>
            <person name="Hubbard S.S."/>
            <person name="Banfield J.F."/>
        </authorList>
    </citation>
    <scope>NUCLEOTIDE SEQUENCE [LARGE SCALE GENOMIC DNA]</scope>
</reference>
<protein>
    <recommendedName>
        <fullName evidence="1">Transposase IS200-like domain-containing protein</fullName>
    </recommendedName>
</protein>
<evidence type="ECO:0000313" key="2">
    <source>
        <dbReference type="EMBL" id="OGK73913.1"/>
    </source>
</evidence>
<dbReference type="PANTHER" id="PTHR34322">
    <property type="entry name" value="TRANSPOSASE, Y1_TNP DOMAIN-CONTAINING"/>
    <property type="match status" value="1"/>
</dbReference>
<dbReference type="AlphaFoldDB" id="A0A1F7L1C1"/>
<dbReference type="SUPFAM" id="SSF143422">
    <property type="entry name" value="Transposase IS200-like"/>
    <property type="match status" value="1"/>
</dbReference>
<dbReference type="GO" id="GO:0004803">
    <property type="term" value="F:transposase activity"/>
    <property type="evidence" value="ECO:0007669"/>
    <property type="project" value="InterPro"/>
</dbReference>
<comment type="caution">
    <text evidence="2">The sequence shown here is derived from an EMBL/GenBank/DDBJ whole genome shotgun (WGS) entry which is preliminary data.</text>
</comment>
<accession>A0A1F7L1C1</accession>
<evidence type="ECO:0000313" key="3">
    <source>
        <dbReference type="Proteomes" id="UP000177050"/>
    </source>
</evidence>
<dbReference type="Gene3D" id="3.30.70.1290">
    <property type="entry name" value="Transposase IS200-like"/>
    <property type="match status" value="1"/>
</dbReference>
<proteinExistence type="predicted"/>
<dbReference type="InterPro" id="IPR002686">
    <property type="entry name" value="Transposase_17"/>
</dbReference>
<feature type="domain" description="Transposase IS200-like" evidence="1">
    <location>
        <begin position="47"/>
        <end position="153"/>
    </location>
</feature>
<gene>
    <name evidence="2" type="ORF">A3K52_04000</name>
</gene>
<organism evidence="2 3">
    <name type="scientific">Candidatus Roizmanbacteria bacterium RIFOXYD1_FULL_38_12</name>
    <dbReference type="NCBI Taxonomy" id="1802093"/>
    <lineage>
        <taxon>Bacteria</taxon>
        <taxon>Candidatus Roizmaniibacteriota</taxon>
    </lineage>
</organism>
<name>A0A1F7L1C1_9BACT</name>
<dbReference type="Proteomes" id="UP000177050">
    <property type="component" value="Unassembled WGS sequence"/>
</dbReference>
<dbReference type="Pfam" id="PF01797">
    <property type="entry name" value="Y1_Tnp"/>
    <property type="match status" value="1"/>
</dbReference>
<evidence type="ECO:0000259" key="1">
    <source>
        <dbReference type="SMART" id="SM01321"/>
    </source>
</evidence>
<sequence length="228" mass="27410">MPLREDVFENNGYYHIFDKTIDDIMVFSSPKIAYEFISTFLYYRSNRASLRYSKYKKLVPTLKRNLERLISYGKYFKVNILAYCIMPNHYHLLLQQTHHGGIQTFMANTLNSITRFYNLLHNRKGPIFLTQFKSKKIHTEEQLVYVSRYIHTNPFASSIVKRKGDIFVYPYSSIHSYLRNSNNQYIITKNKILTYFGNDKETYMDFIIKNADRQKEIEHLKYTKNWLK</sequence>
<dbReference type="SMART" id="SM01321">
    <property type="entry name" value="Y1_Tnp"/>
    <property type="match status" value="1"/>
</dbReference>
<dbReference type="PANTHER" id="PTHR34322:SF2">
    <property type="entry name" value="TRANSPOSASE IS200-LIKE DOMAIN-CONTAINING PROTEIN"/>
    <property type="match status" value="1"/>
</dbReference>
<dbReference type="EMBL" id="MGBR01000001">
    <property type="protein sequence ID" value="OGK73913.1"/>
    <property type="molecule type" value="Genomic_DNA"/>
</dbReference>
<dbReference type="GO" id="GO:0006313">
    <property type="term" value="P:DNA transposition"/>
    <property type="evidence" value="ECO:0007669"/>
    <property type="project" value="InterPro"/>
</dbReference>
<dbReference type="InterPro" id="IPR036515">
    <property type="entry name" value="Transposase_17_sf"/>
</dbReference>
<dbReference type="GO" id="GO:0003677">
    <property type="term" value="F:DNA binding"/>
    <property type="evidence" value="ECO:0007669"/>
    <property type="project" value="InterPro"/>
</dbReference>